<evidence type="ECO:0000256" key="2">
    <source>
        <dbReference type="ARBA" id="ARBA00022692"/>
    </source>
</evidence>
<evidence type="ECO:0008006" key="10">
    <source>
        <dbReference type="Google" id="ProtNLM"/>
    </source>
</evidence>
<evidence type="ECO:0000313" key="8">
    <source>
        <dbReference type="EnsemblPlants" id="PAC:32968183.CDS.1"/>
    </source>
</evidence>
<keyword evidence="9" id="KW-1185">Reference proteome</keyword>
<dbReference type="PaxDb" id="3218-PP1S230_53V6.1"/>
<evidence type="ECO:0000256" key="5">
    <source>
        <dbReference type="ARBA" id="ARBA00023136"/>
    </source>
</evidence>
<proteinExistence type="predicted"/>
<organism evidence="7">
    <name type="scientific">Physcomitrium patens</name>
    <name type="common">Spreading-leaved earth moss</name>
    <name type="synonym">Physcomitrella patens</name>
    <dbReference type="NCBI Taxonomy" id="3218"/>
    <lineage>
        <taxon>Eukaryota</taxon>
        <taxon>Viridiplantae</taxon>
        <taxon>Streptophyta</taxon>
        <taxon>Embryophyta</taxon>
        <taxon>Bryophyta</taxon>
        <taxon>Bryophytina</taxon>
        <taxon>Bryopsida</taxon>
        <taxon>Funariidae</taxon>
        <taxon>Funariales</taxon>
        <taxon>Funariaceae</taxon>
        <taxon>Physcomitrium</taxon>
    </lineage>
</organism>
<dbReference type="EnsemblPlants" id="Pp3c1_15010V3.1">
    <property type="protein sequence ID" value="PAC:32968183.CDS.1"/>
    <property type="gene ID" value="Pp3c1_15010"/>
</dbReference>
<reference evidence="7 9" key="1">
    <citation type="journal article" date="2008" name="Science">
        <title>The Physcomitrella genome reveals evolutionary insights into the conquest of land by plants.</title>
        <authorList>
            <person name="Rensing S."/>
            <person name="Lang D."/>
            <person name="Zimmer A."/>
            <person name="Terry A."/>
            <person name="Salamov A."/>
            <person name="Shapiro H."/>
            <person name="Nishiyama T."/>
            <person name="Perroud P.-F."/>
            <person name="Lindquist E."/>
            <person name="Kamisugi Y."/>
            <person name="Tanahashi T."/>
            <person name="Sakakibara K."/>
            <person name="Fujita T."/>
            <person name="Oishi K."/>
            <person name="Shin-I T."/>
            <person name="Kuroki Y."/>
            <person name="Toyoda A."/>
            <person name="Suzuki Y."/>
            <person name="Hashimoto A."/>
            <person name="Yamaguchi K."/>
            <person name="Sugano A."/>
            <person name="Kohara Y."/>
            <person name="Fujiyama A."/>
            <person name="Anterola A."/>
            <person name="Aoki S."/>
            <person name="Ashton N."/>
            <person name="Barbazuk W.B."/>
            <person name="Barker E."/>
            <person name="Bennetzen J."/>
            <person name="Bezanilla M."/>
            <person name="Blankenship R."/>
            <person name="Cho S.H."/>
            <person name="Dutcher S."/>
            <person name="Estelle M."/>
            <person name="Fawcett J.A."/>
            <person name="Gundlach H."/>
            <person name="Hanada K."/>
            <person name="Heyl A."/>
            <person name="Hicks K.A."/>
            <person name="Hugh J."/>
            <person name="Lohr M."/>
            <person name="Mayer K."/>
            <person name="Melkozernov A."/>
            <person name="Murata T."/>
            <person name="Nelson D."/>
            <person name="Pils B."/>
            <person name="Prigge M."/>
            <person name="Reiss B."/>
            <person name="Renner T."/>
            <person name="Rombauts S."/>
            <person name="Rushton P."/>
            <person name="Sanderfoot A."/>
            <person name="Schween G."/>
            <person name="Shiu S.-H."/>
            <person name="Stueber K."/>
            <person name="Theodoulou F.L."/>
            <person name="Tu H."/>
            <person name="Van de Peer Y."/>
            <person name="Verrier P.J."/>
            <person name="Waters E."/>
            <person name="Wood A."/>
            <person name="Yang L."/>
            <person name="Cove D."/>
            <person name="Cuming A."/>
            <person name="Hasebe M."/>
            <person name="Lucas S."/>
            <person name="Mishler D.B."/>
            <person name="Reski R."/>
            <person name="Grigoriev I."/>
            <person name="Quatrano R.S."/>
            <person name="Boore J.L."/>
        </authorList>
    </citation>
    <scope>NUCLEOTIDE SEQUENCE [LARGE SCALE GENOMIC DNA]</scope>
    <source>
        <strain evidence="8 9">cv. Gransden 2004</strain>
    </source>
</reference>
<gene>
    <name evidence="8" type="primary">LOC112292355</name>
    <name evidence="7" type="ORF">PHYPA_000680</name>
</gene>
<reference evidence="8" key="3">
    <citation type="submission" date="2020-12" db="UniProtKB">
        <authorList>
            <consortium name="EnsemblPlants"/>
        </authorList>
    </citation>
    <scope>IDENTIFICATION</scope>
</reference>
<evidence type="ECO:0000256" key="6">
    <source>
        <dbReference type="ARBA" id="ARBA00037847"/>
    </source>
</evidence>
<dbReference type="GO" id="GO:0016020">
    <property type="term" value="C:membrane"/>
    <property type="evidence" value="ECO:0007669"/>
    <property type="project" value="UniProtKB-SubCell"/>
</dbReference>
<keyword evidence="4" id="KW-1133">Transmembrane helix</keyword>
<evidence type="ECO:0000256" key="4">
    <source>
        <dbReference type="ARBA" id="ARBA00022989"/>
    </source>
</evidence>
<sequence length="78" mass="8949">MMWYMVDPSLKLYNHDDLVALCKIIQLCLASKNRRPSMRKITNMLTEVLKLSPEMVGPKSTALLWAALELQDDNPESQ</sequence>
<reference evidence="7 9" key="2">
    <citation type="journal article" date="2018" name="Plant J.">
        <title>The Physcomitrella patens chromosome-scale assembly reveals moss genome structure and evolution.</title>
        <authorList>
            <person name="Lang D."/>
            <person name="Ullrich K.K."/>
            <person name="Murat F."/>
            <person name="Fuchs J."/>
            <person name="Jenkins J."/>
            <person name="Haas F.B."/>
            <person name="Piednoel M."/>
            <person name="Gundlach H."/>
            <person name="Van Bel M."/>
            <person name="Meyberg R."/>
            <person name="Vives C."/>
            <person name="Morata J."/>
            <person name="Symeonidi A."/>
            <person name="Hiss M."/>
            <person name="Muchero W."/>
            <person name="Kamisugi Y."/>
            <person name="Saleh O."/>
            <person name="Blanc G."/>
            <person name="Decker E.L."/>
            <person name="van Gessel N."/>
            <person name="Grimwood J."/>
            <person name="Hayes R.D."/>
            <person name="Graham S.W."/>
            <person name="Gunter L.E."/>
            <person name="McDaniel S.F."/>
            <person name="Hoernstein S.N.W."/>
            <person name="Larsson A."/>
            <person name="Li F.W."/>
            <person name="Perroud P.F."/>
            <person name="Phillips J."/>
            <person name="Ranjan P."/>
            <person name="Rokshar D.S."/>
            <person name="Rothfels C.J."/>
            <person name="Schneider L."/>
            <person name="Shu S."/>
            <person name="Stevenson D.W."/>
            <person name="Thummler F."/>
            <person name="Tillich M."/>
            <person name="Villarreal Aguilar J.C."/>
            <person name="Widiez T."/>
            <person name="Wong G.K."/>
            <person name="Wymore A."/>
            <person name="Zhang Y."/>
            <person name="Zimmer A.D."/>
            <person name="Quatrano R.S."/>
            <person name="Mayer K.F.X."/>
            <person name="Goodstein D."/>
            <person name="Casacuberta J.M."/>
            <person name="Vandepoele K."/>
            <person name="Reski R."/>
            <person name="Cuming A.C."/>
            <person name="Tuskan G.A."/>
            <person name="Maumus F."/>
            <person name="Salse J."/>
            <person name="Schmutz J."/>
            <person name="Rensing S.A."/>
        </authorList>
    </citation>
    <scope>NUCLEOTIDE SEQUENCE [LARGE SCALE GENOMIC DNA]</scope>
    <source>
        <strain evidence="8 9">cv. Gransden 2004</strain>
    </source>
</reference>
<dbReference type="STRING" id="3218.A0A2K1L890"/>
<comment type="subcellular location">
    <subcellularLocation>
        <location evidence="6">Endomembrane system</location>
        <topology evidence="6">Single-pass membrane protein</topology>
    </subcellularLocation>
    <subcellularLocation>
        <location evidence="1">Membrane</location>
        <topology evidence="1">Single-pass type I membrane protein</topology>
    </subcellularLocation>
</comment>
<name>A0A2K1L890_PHYPA</name>
<protein>
    <recommendedName>
        <fullName evidence="10">Protein kinase domain-containing protein</fullName>
    </recommendedName>
</protein>
<evidence type="ECO:0000313" key="9">
    <source>
        <dbReference type="Proteomes" id="UP000006727"/>
    </source>
</evidence>
<accession>A0A2K1L890</accession>
<evidence type="ECO:0000313" key="7">
    <source>
        <dbReference type="EMBL" id="PNR62256.1"/>
    </source>
</evidence>
<dbReference type="GO" id="GO:0012505">
    <property type="term" value="C:endomembrane system"/>
    <property type="evidence" value="ECO:0007669"/>
    <property type="project" value="UniProtKB-SubCell"/>
</dbReference>
<evidence type="ECO:0000256" key="3">
    <source>
        <dbReference type="ARBA" id="ARBA00022729"/>
    </source>
</evidence>
<dbReference type="AlphaFoldDB" id="A0A2K1L890"/>
<dbReference type="Gramene" id="Pp3c1_15010V3.1">
    <property type="protein sequence ID" value="PAC:32968183.CDS.1"/>
    <property type="gene ID" value="Pp3c1_15010"/>
</dbReference>
<dbReference type="PANTHER" id="PTHR46084">
    <property type="entry name" value="PROTEIN MALE DISCOVERER 2"/>
    <property type="match status" value="1"/>
</dbReference>
<keyword evidence="3" id="KW-0732">Signal</keyword>
<dbReference type="PANTHER" id="PTHR46084:SF14">
    <property type="entry name" value="PROTEIN KINASE DOMAIN-CONTAINING PROTEIN"/>
    <property type="match status" value="1"/>
</dbReference>
<keyword evidence="5" id="KW-0472">Membrane</keyword>
<evidence type="ECO:0000256" key="1">
    <source>
        <dbReference type="ARBA" id="ARBA00004479"/>
    </source>
</evidence>
<dbReference type="Proteomes" id="UP000006727">
    <property type="component" value="Chromosome 1"/>
</dbReference>
<dbReference type="EMBL" id="ABEU02000001">
    <property type="protein sequence ID" value="PNR62256.1"/>
    <property type="molecule type" value="Genomic_DNA"/>
</dbReference>
<keyword evidence="2" id="KW-0812">Transmembrane</keyword>